<dbReference type="GO" id="GO:0043005">
    <property type="term" value="C:neuron projection"/>
    <property type="evidence" value="ECO:0007669"/>
    <property type="project" value="TreeGrafter"/>
</dbReference>
<dbReference type="GO" id="GO:0043025">
    <property type="term" value="C:neuronal cell body"/>
    <property type="evidence" value="ECO:0007669"/>
    <property type="project" value="TreeGrafter"/>
</dbReference>
<evidence type="ECO:0000259" key="8">
    <source>
        <dbReference type="PROSITE" id="PS51870"/>
    </source>
</evidence>
<dbReference type="Gene3D" id="1.20.120.770">
    <property type="entry name" value="Amyloid precursor protein, E2 domain"/>
    <property type="match status" value="1"/>
</dbReference>
<dbReference type="PANTHER" id="PTHR23103">
    <property type="entry name" value="ALZHEIMER'S DISEASE BETA-AMYLOID RELATED"/>
    <property type="match status" value="1"/>
</dbReference>
<evidence type="ECO:0000256" key="4">
    <source>
        <dbReference type="ARBA" id="ARBA00023136"/>
    </source>
</evidence>
<evidence type="ECO:0000313" key="10">
    <source>
        <dbReference type="Proteomes" id="UP000440578"/>
    </source>
</evidence>
<feature type="compositionally biased region" description="Acidic residues" evidence="6">
    <location>
        <begin position="233"/>
        <end position="259"/>
    </location>
</feature>
<gene>
    <name evidence="9" type="primary">Appl</name>
    <name evidence="9" type="ORF">FJT64_024389</name>
</gene>
<dbReference type="InterPro" id="IPR024329">
    <property type="entry name" value="Amyloid_glyco_E2_domain"/>
</dbReference>
<dbReference type="InterPro" id="IPR011993">
    <property type="entry name" value="PH-like_dom_sf"/>
</dbReference>
<dbReference type="GO" id="GO:0007417">
    <property type="term" value="P:central nervous system development"/>
    <property type="evidence" value="ECO:0007669"/>
    <property type="project" value="TreeGrafter"/>
</dbReference>
<dbReference type="GO" id="GO:0008201">
    <property type="term" value="F:heparin binding"/>
    <property type="evidence" value="ECO:0007669"/>
    <property type="project" value="UniProtKB-UniRule"/>
</dbReference>
<evidence type="ECO:0000256" key="5">
    <source>
        <dbReference type="PROSITE-ProRule" id="PRU01218"/>
    </source>
</evidence>
<reference evidence="9 10" key="1">
    <citation type="submission" date="2019-07" db="EMBL/GenBank/DDBJ databases">
        <title>Draft genome assembly of a fouling barnacle, Amphibalanus amphitrite (Darwin, 1854): The first reference genome for Thecostraca.</title>
        <authorList>
            <person name="Kim W."/>
        </authorList>
    </citation>
    <scope>NUCLEOTIDE SEQUENCE [LARGE SCALE GENOMIC DNA]</scope>
    <source>
        <strain evidence="9">SNU_AA5</strain>
        <tissue evidence="9">Soma without cirri and trophi</tissue>
    </source>
</reference>
<dbReference type="OrthoDB" id="6147836at2759"/>
<evidence type="ECO:0000256" key="6">
    <source>
        <dbReference type="SAM" id="MobiDB-lite"/>
    </source>
</evidence>
<keyword evidence="10" id="KW-1185">Reference proteome</keyword>
<keyword evidence="2 7" id="KW-0812">Transmembrane</keyword>
<evidence type="ECO:0000256" key="2">
    <source>
        <dbReference type="ARBA" id="ARBA00022692"/>
    </source>
</evidence>
<dbReference type="Pfam" id="PF12925">
    <property type="entry name" value="APP_E2"/>
    <property type="match status" value="1"/>
</dbReference>
<dbReference type="SUPFAM" id="SSF109843">
    <property type="entry name" value="CAPPD, an extracellular domain of amyloid beta A4 protein"/>
    <property type="match status" value="1"/>
</dbReference>
<dbReference type="AlphaFoldDB" id="A0A6A4WNH8"/>
<dbReference type="Pfam" id="PF10515">
    <property type="entry name" value="APP_amyloid"/>
    <property type="match status" value="1"/>
</dbReference>
<dbReference type="Gene3D" id="2.30.29.30">
    <property type="entry name" value="Pleckstrin-homology domain (PH domain)/Phosphotyrosine-binding domain (PTB)"/>
    <property type="match status" value="1"/>
</dbReference>
<feature type="domain" description="E2" evidence="8">
    <location>
        <begin position="6"/>
        <end position="204"/>
    </location>
</feature>
<dbReference type="GO" id="GO:0007409">
    <property type="term" value="P:axonogenesis"/>
    <property type="evidence" value="ECO:0007669"/>
    <property type="project" value="TreeGrafter"/>
</dbReference>
<dbReference type="PANTHER" id="PTHR23103:SF15">
    <property type="entry name" value="AMYLOID-BETA-LIKE PROTEIN"/>
    <property type="match status" value="1"/>
</dbReference>
<dbReference type="Proteomes" id="UP000440578">
    <property type="component" value="Unassembled WGS sequence"/>
</dbReference>
<dbReference type="InterPro" id="IPR019543">
    <property type="entry name" value="APP_amyloid_C"/>
</dbReference>
<evidence type="ECO:0000256" key="7">
    <source>
        <dbReference type="SAM" id="Phobius"/>
    </source>
</evidence>
<feature type="compositionally biased region" description="Low complexity" evidence="6">
    <location>
        <begin position="222"/>
        <end position="232"/>
    </location>
</feature>
<dbReference type="PROSITE" id="PS51870">
    <property type="entry name" value="APP_E2"/>
    <property type="match status" value="1"/>
</dbReference>
<comment type="caution">
    <text evidence="9">The sequence shown here is derived from an EMBL/GenBank/DDBJ whole genome shotgun (WGS) entry which is preliminary data.</text>
</comment>
<proteinExistence type="inferred from homology"/>
<evidence type="ECO:0000256" key="3">
    <source>
        <dbReference type="ARBA" id="ARBA00022989"/>
    </source>
</evidence>
<sequence length="402" mass="46358">MEERSTRDPYYTKFDPRIEHDAFKAAERRLETSYHKKITKIMKEWTELEERYQKIKYKNPLKADKFKLKMTERFNRMMNALKDQGYAEKHQLVNLHQQRIIAHINERKKDGMKCFVKSLNEKPQSTAAVRKCLTHLIRALHKDRHHTISHYNHLLLSSGLSAGNQRDATIEHLQDVDRMINESLQMLDHYPDLKDALLVDMTRLSAELRSMLPLPEELQPRTTSTSTSSTSSDEADDADDEDYDDEDDDDDEDYIDADDTASRGETLPAASDPIWNSEDANRIDIDVEVERRPAALPEHRLEPIVAHVRTHEHVQGEATFRVVGEVPSPSGGRGLYLTVALASLALTVALVAAAWAVRRRQRAPQRQGFIEVDQTVTPEERHLAQMQVNGYENPTYRYFESK</sequence>
<comment type="subcellular location">
    <subcellularLocation>
        <location evidence="1">Membrane</location>
        <topology evidence="1">Single-pass type I membrane protein</topology>
    </subcellularLocation>
</comment>
<accession>A0A6A4WNH8</accession>
<organism evidence="9 10">
    <name type="scientific">Amphibalanus amphitrite</name>
    <name type="common">Striped barnacle</name>
    <name type="synonym">Balanus amphitrite</name>
    <dbReference type="NCBI Taxonomy" id="1232801"/>
    <lineage>
        <taxon>Eukaryota</taxon>
        <taxon>Metazoa</taxon>
        <taxon>Ecdysozoa</taxon>
        <taxon>Arthropoda</taxon>
        <taxon>Crustacea</taxon>
        <taxon>Multicrustacea</taxon>
        <taxon>Cirripedia</taxon>
        <taxon>Thoracica</taxon>
        <taxon>Thoracicalcarea</taxon>
        <taxon>Balanomorpha</taxon>
        <taxon>Balanoidea</taxon>
        <taxon>Balanidae</taxon>
        <taxon>Amphibalaninae</taxon>
        <taxon>Amphibalanus</taxon>
    </lineage>
</organism>
<keyword evidence="3 7" id="KW-1133">Transmembrane helix</keyword>
<feature type="transmembrane region" description="Helical" evidence="7">
    <location>
        <begin position="335"/>
        <end position="357"/>
    </location>
</feature>
<dbReference type="EMBL" id="VIIS01000923">
    <property type="protein sequence ID" value="KAF0303668.1"/>
    <property type="molecule type" value="Genomic_DNA"/>
</dbReference>
<name>A0A6A4WNH8_AMPAM</name>
<feature type="region of interest" description="Disordered" evidence="6">
    <location>
        <begin position="210"/>
        <end position="275"/>
    </location>
</feature>
<dbReference type="GO" id="GO:0016020">
    <property type="term" value="C:membrane"/>
    <property type="evidence" value="ECO:0007669"/>
    <property type="project" value="UniProtKB-SubCell"/>
</dbReference>
<evidence type="ECO:0000313" key="9">
    <source>
        <dbReference type="EMBL" id="KAF0303668.1"/>
    </source>
</evidence>
<dbReference type="InterPro" id="IPR019745">
    <property type="entry name" value="Amyloid_glyco_intracell_CS"/>
</dbReference>
<evidence type="ECO:0000256" key="1">
    <source>
        <dbReference type="ARBA" id="ARBA00004479"/>
    </source>
</evidence>
<dbReference type="InterPro" id="IPR008155">
    <property type="entry name" value="Amyloid_glyco"/>
</dbReference>
<comment type="similarity">
    <text evidence="5">Belongs to the APP family.</text>
</comment>
<dbReference type="InterPro" id="IPR036176">
    <property type="entry name" value="E2_sf"/>
</dbReference>
<protein>
    <submittedName>
        <fullName evidence="9">Amyloid-beta-like protein</fullName>
    </submittedName>
</protein>
<dbReference type="PROSITE" id="PS00320">
    <property type="entry name" value="APP_INTRA"/>
    <property type="match status" value="1"/>
</dbReference>
<dbReference type="PRINTS" id="PR00203">
    <property type="entry name" value="AMYLOIDA4"/>
</dbReference>
<keyword evidence="4 7" id="KW-0472">Membrane</keyword>